<accession>X1TT18</accession>
<gene>
    <name evidence="1" type="ORF">S12H4_40145</name>
</gene>
<protein>
    <submittedName>
        <fullName evidence="1">Uncharacterized protein</fullName>
    </submittedName>
</protein>
<reference evidence="1" key="1">
    <citation type="journal article" date="2014" name="Front. Microbiol.">
        <title>High frequency of phylogenetically diverse reductive dehalogenase-homologous genes in deep subseafloor sedimentary metagenomes.</title>
        <authorList>
            <person name="Kawai M."/>
            <person name="Futagami T."/>
            <person name="Toyoda A."/>
            <person name="Takaki Y."/>
            <person name="Nishi S."/>
            <person name="Hori S."/>
            <person name="Arai W."/>
            <person name="Tsubouchi T."/>
            <person name="Morono Y."/>
            <person name="Uchiyama I."/>
            <person name="Ito T."/>
            <person name="Fujiyama A."/>
            <person name="Inagaki F."/>
            <person name="Takami H."/>
        </authorList>
    </citation>
    <scope>NUCLEOTIDE SEQUENCE</scope>
    <source>
        <strain evidence="1">Expedition CK06-06</strain>
    </source>
</reference>
<organism evidence="1">
    <name type="scientific">marine sediment metagenome</name>
    <dbReference type="NCBI Taxonomy" id="412755"/>
    <lineage>
        <taxon>unclassified sequences</taxon>
        <taxon>metagenomes</taxon>
        <taxon>ecological metagenomes</taxon>
    </lineage>
</organism>
<name>X1TT18_9ZZZZ</name>
<feature type="non-terminal residue" evidence="1">
    <location>
        <position position="1"/>
    </location>
</feature>
<proteinExistence type="predicted"/>
<evidence type="ECO:0000313" key="1">
    <source>
        <dbReference type="EMBL" id="GAI90720.1"/>
    </source>
</evidence>
<dbReference type="AlphaFoldDB" id="X1TT18"/>
<comment type="caution">
    <text evidence="1">The sequence shown here is derived from an EMBL/GenBank/DDBJ whole genome shotgun (WGS) entry which is preliminary data.</text>
</comment>
<dbReference type="EMBL" id="BARW01024337">
    <property type="protein sequence ID" value="GAI90720.1"/>
    <property type="molecule type" value="Genomic_DNA"/>
</dbReference>
<sequence>LSSFDVKDQEAVDHIFVNFLEALGNQNSRLRSPVAVGKCLHLLSPRFFPLWDGPIAKGTGYHWGTPVKPKTSAKSYTDFMKFTQELVNCIIHDFAVKYGVPLESAVDAILEEYEVRVERRSIKMTILKMADEYLYVEHTHPEWKRR</sequence>